<protein>
    <recommendedName>
        <fullName evidence="1">NADH:flavin oxidoreductase/NADH oxidase N-terminal domain-containing protein</fullName>
    </recommendedName>
</protein>
<reference evidence="3" key="1">
    <citation type="journal article" date="2019" name="Int. J. Syst. Evol. Microbiol.">
        <title>The Global Catalogue of Microorganisms (GCM) 10K type strain sequencing project: providing services to taxonomists for standard genome sequencing and annotation.</title>
        <authorList>
            <consortium name="The Broad Institute Genomics Platform"/>
            <consortium name="The Broad Institute Genome Sequencing Center for Infectious Disease"/>
            <person name="Wu L."/>
            <person name="Ma J."/>
        </authorList>
    </citation>
    <scope>NUCLEOTIDE SEQUENCE [LARGE SCALE GENOMIC DNA]</scope>
    <source>
        <strain evidence="3">JCM 17138</strain>
    </source>
</reference>
<feature type="domain" description="NADH:flavin oxidoreductase/NADH oxidase N-terminal" evidence="1">
    <location>
        <begin position="13"/>
        <end position="345"/>
    </location>
</feature>
<dbReference type="Pfam" id="PF00724">
    <property type="entry name" value="Oxidored_FMN"/>
    <property type="match status" value="2"/>
</dbReference>
<dbReference type="PANTHER" id="PTHR22893">
    <property type="entry name" value="NADH OXIDOREDUCTASE-RELATED"/>
    <property type="match status" value="1"/>
</dbReference>
<evidence type="ECO:0000313" key="2">
    <source>
        <dbReference type="EMBL" id="GAA3775547.1"/>
    </source>
</evidence>
<name>A0ABP7H0H0_9ACTN</name>
<dbReference type="PANTHER" id="PTHR22893:SF91">
    <property type="entry name" value="NADPH DEHYDROGENASE 2-RELATED"/>
    <property type="match status" value="1"/>
</dbReference>
<dbReference type="InterPro" id="IPR001155">
    <property type="entry name" value="OxRdtase_FMN_N"/>
</dbReference>
<gene>
    <name evidence="2" type="ORF">GCM10022403_007990</name>
</gene>
<dbReference type="Gene3D" id="3.20.20.70">
    <property type="entry name" value="Aldolase class I"/>
    <property type="match status" value="2"/>
</dbReference>
<accession>A0ABP7H0H0</accession>
<comment type="caution">
    <text evidence="2">The sequence shown here is derived from an EMBL/GenBank/DDBJ whole genome shotgun (WGS) entry which is preliminary data.</text>
</comment>
<dbReference type="CDD" id="cd02933">
    <property type="entry name" value="OYE_like_FMN"/>
    <property type="match status" value="2"/>
</dbReference>
<evidence type="ECO:0000259" key="1">
    <source>
        <dbReference type="Pfam" id="PF00724"/>
    </source>
</evidence>
<dbReference type="InterPro" id="IPR013785">
    <property type="entry name" value="Aldolase_TIM"/>
</dbReference>
<dbReference type="EMBL" id="BAABDE010000005">
    <property type="protein sequence ID" value="GAA3775547.1"/>
    <property type="molecule type" value="Genomic_DNA"/>
</dbReference>
<dbReference type="InterPro" id="IPR045247">
    <property type="entry name" value="Oye-like"/>
</dbReference>
<evidence type="ECO:0000313" key="3">
    <source>
        <dbReference type="Proteomes" id="UP001501009"/>
    </source>
</evidence>
<keyword evidence="3" id="KW-1185">Reference proteome</keyword>
<dbReference type="SUPFAM" id="SSF51395">
    <property type="entry name" value="FMN-linked oxidoreductases"/>
    <property type="match status" value="2"/>
</dbReference>
<organism evidence="2 3">
    <name type="scientific">Streptomyces coacervatus</name>
    <dbReference type="NCBI Taxonomy" id="647381"/>
    <lineage>
        <taxon>Bacteria</taxon>
        <taxon>Bacillati</taxon>
        <taxon>Actinomycetota</taxon>
        <taxon>Actinomycetes</taxon>
        <taxon>Kitasatosporales</taxon>
        <taxon>Streptomycetaceae</taxon>
        <taxon>Streptomyces</taxon>
    </lineage>
</organism>
<dbReference type="Proteomes" id="UP001501009">
    <property type="component" value="Unassembled WGS sequence"/>
</dbReference>
<sequence length="756" mass="80381">MTVNVSDVSPVQSLFSPISLGKIELANRIVMAPITRVRAGSSGIPGDLMVEYYRQRASVGMIITEGTYPDHASQGYVGEPGIATDEQAAGWQRVFEAVHAEGGRIVLQIMHAGRGTHPDINGGRRILAPSAIAIDNKTFTEKGEQPYPVPEAMTTAEIRAALEDFVAAARRAIEAGADGVEIHGANGYLLQEFLSPAANQRADEYGGSPHNRARFVVEVVTAVAQAVGAERVGLRISPEVDLGDVFETDRDDVLATYGTLMDQLRPLGLAYLSILHAEPGGDLVQELRRRFDGKLIVNSGPFGGQTTREQALQLIEAGHADAVVVGRALIANPDLVARWQGGHPENEPRPELFYGTVFQRRPTPALPITSSPPPRRERAAACLFHLTHSSKEAAMTTAFDPIDLSGKTLANRIAMAPMTRSRADAPAATATELMATYYAQRASAGLIITEGIQPSVGGQGYTNTPGLHSAQQVDAWRKVTDAVHAQGGTIFAQLMHTGRISHPSLLPDGLLPVAPSPVTAAGQVFTYQGPQDYVPPKELDQDDIAQTIADYADAARNAIAAGFDGVEIHGANGYLIHQFLAPNTNLRTDSWGGGAADRARFGIEVATAVAEAIGGDRTGFRISPGNPYNDIAETDPADVLETYTTLIAGLSRLDLAYLHLVESPDRDLAARLRKDWPTAFILNPFTHPGTTGPGALALIEDGAADIVAFGALFLANPDLPARLAAGGPYNTPDAATFYGGDHRGYTDYPTLLADSA</sequence>
<proteinExistence type="predicted"/>
<feature type="domain" description="NADH:flavin oxidoreductase/NADH oxidase N-terminal" evidence="1">
    <location>
        <begin position="399"/>
        <end position="726"/>
    </location>
</feature>